<dbReference type="InterPro" id="IPR008707">
    <property type="entry name" value="B-propeller_PilY1"/>
</dbReference>
<evidence type="ECO:0000256" key="3">
    <source>
        <dbReference type="SAM" id="MobiDB-lite"/>
    </source>
</evidence>
<comment type="caution">
    <text evidence="6">The sequence shown here is derived from an EMBL/GenBank/DDBJ whole genome shotgun (WGS) entry which is preliminary data.</text>
</comment>
<gene>
    <name evidence="6" type="ORF">FHS28_003121</name>
</gene>
<protein>
    <submittedName>
        <fullName evidence="6">Type IV pilus assembly protein PilY1</fullName>
    </submittedName>
</protein>
<feature type="chain" id="PRO_5047405323" evidence="4">
    <location>
        <begin position="37"/>
        <end position="1271"/>
    </location>
</feature>
<feature type="compositionally biased region" description="Basic and acidic residues" evidence="3">
    <location>
        <begin position="1231"/>
        <end position="1249"/>
    </location>
</feature>
<dbReference type="EMBL" id="JACHXO010000005">
    <property type="protein sequence ID" value="MBB3195715.1"/>
    <property type="molecule type" value="Genomic_DNA"/>
</dbReference>
<sequence>MNHLPPLSHRLGGAALATAAAASLAVSMLASGLVQAQTKLADQPVLSATSVPGNLALALSVEYPTAVSNTHQDSAYSPTSTYIGYFDPDKCYDYVYSATEADRYFNPAGKTTGHICNNKWSGNFLNWATMQTIDPFRWALTGGYRVTDTPTTTIIEKAWASGQGGASNFPDRTITANITGATPLAFTQLKLRIQGLGNKMRFTRDGDNNNPKTLAAFDNPGTPSTSTVYEVSVRVKVCDSTDASGNIESNCVKYSQGYKPEGLIQQYANQVRFSAFGYLNDATLNRDGGVLRAKMKFVGPTKPVPGAPAATNMLAEWDGTTGVMVTNPDPTDASAMSTYYGITISNSGVMNYLNKFGNATNNYKTYDPVGELYYSALRYYRNLGNVPEYSSPNNADTDTKTKYADGFPAVTDWGDPILYSCQQNFILGIGDVNTHADRNLPGATGKSEPAKPAAVTADTLDTVLWTNRAGTLQGITDLGTKQPYNGCCSNNGALMAGMAYYANTTDIRTDLDGKQTIKTYWLDVQEYQKYVANNQFYLAAKYGGFNVPTGFDPANIAAKDFQDGWWHTGPATDKVGDQLRPDTYFTAARADTMVAGLVSAFADIGGKIKAPTSSFQTVDATLTAGEASYGTTYDSSNWSGNIWAAGVNSITIGKPIQYNKVSWNFADQLYAQMSAAGDGWAQRRIVTINPGTQVGTAFLYDSLTAAQKLAVDPNYTKTADGVEYVRWLRGDQSNEQNAVGTNSLHYYRVRAANRMVGDIGENGVTVLGKPSTETGSLSDAANPGYANYARSYASRPNILLAGANTGMVHVINGSLTGTGAGSELFAFVPNAVIAGPNNTPSVDGIAAVGNPSYIHHYLVNGRITVGDVDFKKTVGATATNNDWRSIAVGGLGKGGRSVWALDLTTADQTSSEANAATRVLWEYTDSNMGFVFGKPVITKIARYGWVVIFGAGMNTPDGKGAFYILNARTGALLKRVALPTTGTAGTVDDGTVASPTGLTYINAWHPDSSDRTAEVIYGGDLRGNLWRLDVTGTGTDFPAPVKIAKLTDVTGKELAVTSAPKIHVDDVGRRWVSVGTGRLLSTDDISSTDLNRLYMIKDGTNNSYSGAALPAGITYPILESNVGRHDLMDLSSTASQLGTTKAGFFIDIKTAVNTTGYRVITDADAFDKYVLFAAIQPTAVNGGCSTAATSYAFLIDLSAGTTYLEKVNFLVSSARIVSIDGKVYATVSGNEDPKDPTDKTTENGDKPLGKELTPGSGNSRLINWREIPLRN</sequence>
<dbReference type="Proteomes" id="UP000574369">
    <property type="component" value="Unassembled WGS sequence"/>
</dbReference>
<evidence type="ECO:0000313" key="6">
    <source>
        <dbReference type="EMBL" id="MBB3195715.1"/>
    </source>
</evidence>
<evidence type="ECO:0000256" key="1">
    <source>
        <dbReference type="ARBA" id="ARBA00022723"/>
    </source>
</evidence>
<keyword evidence="2" id="KW-0106">Calcium</keyword>
<evidence type="ECO:0000313" key="7">
    <source>
        <dbReference type="Proteomes" id="UP000574369"/>
    </source>
</evidence>
<evidence type="ECO:0000259" key="5">
    <source>
        <dbReference type="Pfam" id="PF05567"/>
    </source>
</evidence>
<keyword evidence="4" id="KW-0732">Signal</keyword>
<dbReference type="RefSeq" id="WP_088452047.1">
    <property type="nucleotide sequence ID" value="NZ_JACHXO010000005.1"/>
</dbReference>
<evidence type="ECO:0000256" key="4">
    <source>
        <dbReference type="SAM" id="SignalP"/>
    </source>
</evidence>
<feature type="domain" description="PilY1 beta-propeller" evidence="5">
    <location>
        <begin position="781"/>
        <end position="1101"/>
    </location>
</feature>
<dbReference type="Pfam" id="PF05567">
    <property type="entry name" value="T4P_PilY1"/>
    <property type="match status" value="1"/>
</dbReference>
<feature type="signal peptide" evidence="4">
    <location>
        <begin position="1"/>
        <end position="36"/>
    </location>
</feature>
<organism evidence="6 7">
    <name type="scientific">Roseateles terrae</name>
    <dbReference type="NCBI Taxonomy" id="431060"/>
    <lineage>
        <taxon>Bacteria</taxon>
        <taxon>Pseudomonadati</taxon>
        <taxon>Pseudomonadota</taxon>
        <taxon>Betaproteobacteria</taxon>
        <taxon>Burkholderiales</taxon>
        <taxon>Sphaerotilaceae</taxon>
        <taxon>Roseateles</taxon>
    </lineage>
</organism>
<name>A0ABR6GUH2_9BURK</name>
<feature type="region of interest" description="Disordered" evidence="3">
    <location>
        <begin position="1227"/>
        <end position="1260"/>
    </location>
</feature>
<evidence type="ECO:0000256" key="2">
    <source>
        <dbReference type="ARBA" id="ARBA00022837"/>
    </source>
</evidence>
<accession>A0ABR6GUH2</accession>
<keyword evidence="7" id="KW-1185">Reference proteome</keyword>
<proteinExistence type="predicted"/>
<reference evidence="6 7" key="1">
    <citation type="submission" date="2020-08" db="EMBL/GenBank/DDBJ databases">
        <title>Genomic Encyclopedia of Type Strains, Phase III (KMG-III): the genomes of soil and plant-associated and newly described type strains.</title>
        <authorList>
            <person name="Whitman W."/>
        </authorList>
    </citation>
    <scope>NUCLEOTIDE SEQUENCE [LARGE SCALE GENOMIC DNA]</scope>
    <source>
        <strain evidence="6 7">CECT 7247</strain>
    </source>
</reference>
<keyword evidence="1" id="KW-0479">Metal-binding</keyword>